<protein>
    <submittedName>
        <fullName evidence="1">Uncharacterized protein</fullName>
    </submittedName>
</protein>
<dbReference type="EMBL" id="JAHUTJ010025835">
    <property type="protein sequence ID" value="MED6274377.1"/>
    <property type="molecule type" value="Genomic_DNA"/>
</dbReference>
<reference evidence="1 2" key="1">
    <citation type="submission" date="2021-06" db="EMBL/GenBank/DDBJ databases">
        <authorList>
            <person name="Palmer J.M."/>
        </authorList>
    </citation>
    <scope>NUCLEOTIDE SEQUENCE [LARGE SCALE GENOMIC DNA]</scope>
    <source>
        <strain evidence="1 2">CL_MEX2019</strain>
        <tissue evidence="1">Muscle</tissue>
    </source>
</reference>
<accession>A0ABU7DGZ1</accession>
<name>A0ABU7DGZ1_9TELE</name>
<comment type="caution">
    <text evidence="1">The sequence shown here is derived from an EMBL/GenBank/DDBJ whole genome shotgun (WGS) entry which is preliminary data.</text>
</comment>
<organism evidence="1 2">
    <name type="scientific">Characodon lateralis</name>
    <dbReference type="NCBI Taxonomy" id="208331"/>
    <lineage>
        <taxon>Eukaryota</taxon>
        <taxon>Metazoa</taxon>
        <taxon>Chordata</taxon>
        <taxon>Craniata</taxon>
        <taxon>Vertebrata</taxon>
        <taxon>Euteleostomi</taxon>
        <taxon>Actinopterygii</taxon>
        <taxon>Neopterygii</taxon>
        <taxon>Teleostei</taxon>
        <taxon>Neoteleostei</taxon>
        <taxon>Acanthomorphata</taxon>
        <taxon>Ovalentaria</taxon>
        <taxon>Atherinomorphae</taxon>
        <taxon>Cyprinodontiformes</taxon>
        <taxon>Goodeidae</taxon>
        <taxon>Characodon</taxon>
    </lineage>
</organism>
<keyword evidence="2" id="KW-1185">Reference proteome</keyword>
<evidence type="ECO:0000313" key="1">
    <source>
        <dbReference type="EMBL" id="MED6274377.1"/>
    </source>
</evidence>
<evidence type="ECO:0000313" key="2">
    <source>
        <dbReference type="Proteomes" id="UP001352852"/>
    </source>
</evidence>
<proteinExistence type="predicted"/>
<dbReference type="Proteomes" id="UP001352852">
    <property type="component" value="Unassembled WGS sequence"/>
</dbReference>
<gene>
    <name evidence="1" type="ORF">CHARACLAT_015792</name>
</gene>
<sequence>MVASFQVKENHHPSIVYILAGFMRGGDVFLKQPFWHNLDRLIAYHRATPRQDKTNNHACTPKGNLERPINLTCIVLDGGRKPEYLERTHTCMVRTCKQQKEPRTFSLHGNSTTNCANVDPLKTT</sequence>